<feature type="domain" description="CRIB" evidence="11">
    <location>
        <begin position="29"/>
        <end position="42"/>
    </location>
</feature>
<dbReference type="GO" id="GO:0035023">
    <property type="term" value="P:regulation of Rho protein signal transduction"/>
    <property type="evidence" value="ECO:0007669"/>
    <property type="project" value="InterPro"/>
</dbReference>
<evidence type="ECO:0000259" key="11">
    <source>
        <dbReference type="PROSITE" id="PS50108"/>
    </source>
</evidence>
<evidence type="ECO:0000256" key="4">
    <source>
        <dbReference type="ARBA" id="ARBA00022475"/>
    </source>
</evidence>
<dbReference type="PANTHER" id="PTHR13502:SF4">
    <property type="entry name" value="CDC42 SMALL EFFECTOR PROTEIN 2"/>
    <property type="match status" value="1"/>
</dbReference>
<feature type="non-terminal residue" evidence="12">
    <location>
        <position position="54"/>
    </location>
</feature>
<evidence type="ECO:0000256" key="2">
    <source>
        <dbReference type="ARBA" id="ARBA00004245"/>
    </source>
</evidence>
<feature type="non-terminal residue" evidence="12">
    <location>
        <position position="1"/>
    </location>
</feature>
<evidence type="ECO:0000256" key="7">
    <source>
        <dbReference type="ARBA" id="ARBA00023136"/>
    </source>
</evidence>
<keyword evidence="10" id="KW-0449">Lipoprotein</keyword>
<dbReference type="InterPro" id="IPR036936">
    <property type="entry name" value="CRIB_dom_sf"/>
</dbReference>
<evidence type="ECO:0000313" key="13">
    <source>
        <dbReference type="Proteomes" id="UP000537779"/>
    </source>
</evidence>
<dbReference type="AlphaFoldDB" id="A0A7L0XQV2"/>
<organism evidence="12 13">
    <name type="scientific">Tyrannus savana</name>
    <name type="common">Fork-tailed flycatcher</name>
    <name type="synonym">Muscivora tyrannus</name>
    <dbReference type="NCBI Taxonomy" id="137541"/>
    <lineage>
        <taxon>Eukaryota</taxon>
        <taxon>Metazoa</taxon>
        <taxon>Chordata</taxon>
        <taxon>Craniata</taxon>
        <taxon>Vertebrata</taxon>
        <taxon>Euteleostomi</taxon>
        <taxon>Archelosauria</taxon>
        <taxon>Archosauria</taxon>
        <taxon>Dinosauria</taxon>
        <taxon>Saurischia</taxon>
        <taxon>Theropoda</taxon>
        <taxon>Coelurosauria</taxon>
        <taxon>Aves</taxon>
        <taxon>Neognathae</taxon>
        <taxon>Neoaves</taxon>
        <taxon>Telluraves</taxon>
        <taxon>Australaves</taxon>
        <taxon>Passeriformes</taxon>
        <taxon>Tyrannidae</taxon>
        <taxon>Tyrannus</taxon>
    </lineage>
</organism>
<dbReference type="GO" id="GO:0031267">
    <property type="term" value="F:small GTPase binding"/>
    <property type="evidence" value="ECO:0007669"/>
    <property type="project" value="InterPro"/>
</dbReference>
<dbReference type="InterPro" id="IPR000095">
    <property type="entry name" value="CRIB_dom"/>
</dbReference>
<name>A0A7L0XQV2_TYRSA</name>
<evidence type="ECO:0000256" key="5">
    <source>
        <dbReference type="ARBA" id="ARBA00022490"/>
    </source>
</evidence>
<dbReference type="PANTHER" id="PTHR13502">
    <property type="entry name" value="CDC42 SMALL EFFECTOR PROTEIN HOMOLOG"/>
    <property type="match status" value="1"/>
</dbReference>
<dbReference type="Gene3D" id="3.90.810.10">
    <property type="entry name" value="CRIB domain"/>
    <property type="match status" value="1"/>
</dbReference>
<comment type="caution">
    <text evidence="12">The sequence shown here is derived from an EMBL/GenBank/DDBJ whole genome shotgun (WGS) entry which is preliminary data.</text>
</comment>
<comment type="similarity">
    <text evidence="3">Belongs to the CDC42SE/SPEC family.</text>
</comment>
<evidence type="ECO:0000256" key="10">
    <source>
        <dbReference type="ARBA" id="ARBA00023288"/>
    </source>
</evidence>
<keyword evidence="4" id="KW-1003">Cell membrane</keyword>
<keyword evidence="13" id="KW-1185">Reference proteome</keyword>
<reference evidence="12 13" key="1">
    <citation type="submission" date="2019-09" db="EMBL/GenBank/DDBJ databases">
        <title>Bird 10,000 Genomes (B10K) Project - Family phase.</title>
        <authorList>
            <person name="Zhang G."/>
        </authorList>
    </citation>
    <scope>NUCLEOTIDE SEQUENCE [LARGE SCALE GENOMIC DNA]</scope>
    <source>
        <strain evidence="12">B10K-DU-001-37</strain>
        <tissue evidence="12">Muscle</tissue>
    </source>
</reference>
<evidence type="ECO:0000256" key="9">
    <source>
        <dbReference type="ARBA" id="ARBA00023212"/>
    </source>
</evidence>
<evidence type="ECO:0000256" key="1">
    <source>
        <dbReference type="ARBA" id="ARBA00004193"/>
    </source>
</evidence>
<keyword evidence="8" id="KW-0564">Palmitate</keyword>
<dbReference type="InterPro" id="IPR039056">
    <property type="entry name" value="SPEC"/>
</dbReference>
<comment type="subcellular location">
    <subcellularLocation>
        <location evidence="1">Cell membrane</location>
        <topology evidence="1">Lipid-anchor</topology>
    </subcellularLocation>
    <subcellularLocation>
        <location evidence="2">Cytoplasm</location>
        <location evidence="2">Cytoskeleton</location>
    </subcellularLocation>
</comment>
<evidence type="ECO:0000256" key="6">
    <source>
        <dbReference type="ARBA" id="ARBA00022960"/>
    </source>
</evidence>
<gene>
    <name evidence="12" type="primary">Cdc42se2_0</name>
    <name evidence="12" type="ORF">TYRSAV_R15339</name>
</gene>
<dbReference type="GO" id="GO:0005886">
    <property type="term" value="C:plasma membrane"/>
    <property type="evidence" value="ECO:0007669"/>
    <property type="project" value="UniProtKB-SubCell"/>
</dbReference>
<proteinExistence type="inferred from homology"/>
<keyword evidence="9" id="KW-0206">Cytoskeleton</keyword>
<evidence type="ECO:0000256" key="8">
    <source>
        <dbReference type="ARBA" id="ARBA00023139"/>
    </source>
</evidence>
<keyword evidence="5" id="KW-0963">Cytoplasm</keyword>
<sequence length="54" mass="6058">LGFFKMNLNWMVSLPAFQKKRRQIDQSMIGEPTNFVHTAHVGSGDIFSGMNSVS</sequence>
<protein>
    <submittedName>
        <fullName evidence="12">C42S2 protein</fullName>
    </submittedName>
</protein>
<keyword evidence="7" id="KW-0472">Membrane</keyword>
<accession>A0A7L0XQV2</accession>
<dbReference type="EMBL" id="VXAW01008274">
    <property type="protein sequence ID" value="NXM04423.1"/>
    <property type="molecule type" value="Genomic_DNA"/>
</dbReference>
<evidence type="ECO:0000313" key="12">
    <source>
        <dbReference type="EMBL" id="NXM04423.1"/>
    </source>
</evidence>
<dbReference type="GO" id="GO:0008360">
    <property type="term" value="P:regulation of cell shape"/>
    <property type="evidence" value="ECO:0007669"/>
    <property type="project" value="UniProtKB-KW"/>
</dbReference>
<evidence type="ECO:0000256" key="3">
    <source>
        <dbReference type="ARBA" id="ARBA00005720"/>
    </source>
</evidence>
<dbReference type="CDD" id="cd00132">
    <property type="entry name" value="CRIB"/>
    <property type="match status" value="1"/>
</dbReference>
<dbReference type="Proteomes" id="UP000537779">
    <property type="component" value="Unassembled WGS sequence"/>
</dbReference>
<keyword evidence="6" id="KW-0133">Cell shape</keyword>
<dbReference type="PROSITE" id="PS50108">
    <property type="entry name" value="CRIB"/>
    <property type="match status" value="1"/>
</dbReference>
<dbReference type="GO" id="GO:0005856">
    <property type="term" value="C:cytoskeleton"/>
    <property type="evidence" value="ECO:0007669"/>
    <property type="project" value="UniProtKB-SubCell"/>
</dbReference>
<dbReference type="Pfam" id="PF00786">
    <property type="entry name" value="PBD"/>
    <property type="match status" value="1"/>
</dbReference>